<protein>
    <submittedName>
        <fullName evidence="1">Uncharacterized protein</fullName>
    </submittedName>
</protein>
<evidence type="ECO:0000313" key="1">
    <source>
        <dbReference type="EMBL" id="RMA56787.1"/>
    </source>
</evidence>
<dbReference type="EMBL" id="REFC01000016">
    <property type="protein sequence ID" value="RMA56787.1"/>
    <property type="molecule type" value="Genomic_DNA"/>
</dbReference>
<proteinExistence type="predicted"/>
<dbReference type="OrthoDB" id="1449068at2"/>
<organism evidence="1 2">
    <name type="scientific">Ulvibacter antarcticus</name>
    <dbReference type="NCBI Taxonomy" id="442714"/>
    <lineage>
        <taxon>Bacteria</taxon>
        <taxon>Pseudomonadati</taxon>
        <taxon>Bacteroidota</taxon>
        <taxon>Flavobacteriia</taxon>
        <taxon>Flavobacteriales</taxon>
        <taxon>Flavobacteriaceae</taxon>
        <taxon>Ulvibacter</taxon>
    </lineage>
</organism>
<keyword evidence="2" id="KW-1185">Reference proteome</keyword>
<evidence type="ECO:0000313" key="2">
    <source>
        <dbReference type="Proteomes" id="UP000271339"/>
    </source>
</evidence>
<gene>
    <name evidence="1" type="ORF">BXY75_3306</name>
</gene>
<name>A0A3L9YBC5_9FLAO</name>
<dbReference type="AlphaFoldDB" id="A0A3L9YBC5"/>
<comment type="caution">
    <text evidence="1">The sequence shown here is derived from an EMBL/GenBank/DDBJ whole genome shotgun (WGS) entry which is preliminary data.</text>
</comment>
<sequence>MVESNTSIKEDVRNLIVKSCDFQSFGMKFYPFHRDLLIFYFGAIDATIDYDKQIIALWNSKPRTDRAIDLYDINEAVSEKVNYSNLEETLCGCIEDGSSQNRFYSNLLKNYQDTTIGSGDKSWSA</sequence>
<dbReference type="Proteomes" id="UP000271339">
    <property type="component" value="Unassembled WGS sequence"/>
</dbReference>
<dbReference type="RefSeq" id="WP_121908823.1">
    <property type="nucleotide sequence ID" value="NZ_REFC01000016.1"/>
</dbReference>
<reference evidence="1 2" key="1">
    <citation type="submission" date="2018-10" db="EMBL/GenBank/DDBJ databases">
        <title>Genomic Encyclopedia of Archaeal and Bacterial Type Strains, Phase II (KMG-II): from individual species to whole genera.</title>
        <authorList>
            <person name="Goeker M."/>
        </authorList>
    </citation>
    <scope>NUCLEOTIDE SEQUENCE [LARGE SCALE GENOMIC DNA]</scope>
    <source>
        <strain evidence="1 2">DSM 23424</strain>
    </source>
</reference>
<accession>A0A3L9YBC5</accession>